<reference evidence="3 4" key="1">
    <citation type="journal article" date="2014" name="Genome Announc.">
        <title>Draft Genome Sequence of Lutibaculum baratangense Strain AMV1T, Isolated from a Mud Volcano in Andamans, India.</title>
        <authorList>
            <person name="Singh A."/>
            <person name="Sreenivas A."/>
            <person name="Sathyanarayana Reddy G."/>
            <person name="Pinnaka A.K."/>
            <person name="Shivaji S."/>
        </authorList>
    </citation>
    <scope>NUCLEOTIDE SEQUENCE [LARGE SCALE GENOMIC DNA]</scope>
    <source>
        <strain evidence="3 4">AMV1</strain>
    </source>
</reference>
<keyword evidence="4" id="KW-1185">Reference proteome</keyword>
<dbReference type="STRING" id="631454.N177_3228"/>
<dbReference type="InterPro" id="IPR010707">
    <property type="entry name" value="DUF1285"/>
</dbReference>
<gene>
    <name evidence="3" type="ORF">N177_3228</name>
</gene>
<dbReference type="PIRSF" id="PIRSF029557">
    <property type="entry name" value="UCP029557"/>
    <property type="match status" value="1"/>
</dbReference>
<evidence type="ECO:0000313" key="4">
    <source>
        <dbReference type="Proteomes" id="UP000017819"/>
    </source>
</evidence>
<dbReference type="InterPro" id="IPR023361">
    <property type="entry name" value="DUF1285_beta_roll_sf"/>
</dbReference>
<dbReference type="Proteomes" id="UP000017819">
    <property type="component" value="Unassembled WGS sequence"/>
</dbReference>
<evidence type="ECO:0000313" key="3">
    <source>
        <dbReference type="EMBL" id="ESR23160.1"/>
    </source>
</evidence>
<name>V4RIQ8_9HYPH</name>
<feature type="domain" description="DUF1285" evidence="2">
    <location>
        <begin position="104"/>
        <end position="196"/>
    </location>
</feature>
<feature type="domain" description="DUF1285" evidence="1">
    <location>
        <begin position="36"/>
        <end position="103"/>
    </location>
</feature>
<organism evidence="3 4">
    <name type="scientific">Lutibaculum baratangense AMV1</name>
    <dbReference type="NCBI Taxonomy" id="631454"/>
    <lineage>
        <taxon>Bacteria</taxon>
        <taxon>Pseudomonadati</taxon>
        <taxon>Pseudomonadota</taxon>
        <taxon>Alphaproteobacteria</taxon>
        <taxon>Hyphomicrobiales</taxon>
        <taxon>Tepidamorphaceae</taxon>
        <taxon>Lutibaculum</taxon>
    </lineage>
</organism>
<dbReference type="Gene3D" id="2.30.270.10">
    <property type="entry name" value="duf1285 protein"/>
    <property type="match status" value="1"/>
</dbReference>
<accession>V4RIQ8</accession>
<protein>
    <submittedName>
        <fullName evidence="3">Proteophosphoglycan</fullName>
    </submittedName>
</protein>
<dbReference type="PATRIC" id="fig|631454.5.peg.3188"/>
<dbReference type="AlphaFoldDB" id="V4RIQ8"/>
<comment type="caution">
    <text evidence="3">The sequence shown here is derived from an EMBL/GenBank/DDBJ whole genome shotgun (WGS) entry which is preliminary data.</text>
</comment>
<dbReference type="Pfam" id="PF06938">
    <property type="entry name" value="DUF1285_N"/>
    <property type="match status" value="1"/>
</dbReference>
<dbReference type="Pfam" id="PF21028">
    <property type="entry name" value="DUF1285_C"/>
    <property type="match status" value="1"/>
</dbReference>
<dbReference type="EMBL" id="AWXZ01000039">
    <property type="protein sequence ID" value="ESR23160.1"/>
    <property type="molecule type" value="Genomic_DNA"/>
</dbReference>
<evidence type="ECO:0000259" key="2">
    <source>
        <dbReference type="Pfam" id="PF21028"/>
    </source>
</evidence>
<dbReference type="InterPro" id="IPR048342">
    <property type="entry name" value="DUF1285_C"/>
</dbReference>
<evidence type="ECO:0000259" key="1">
    <source>
        <dbReference type="Pfam" id="PF06938"/>
    </source>
</evidence>
<dbReference type="RefSeq" id="WP_023433347.1">
    <property type="nucleotide sequence ID" value="NZ_AWXZ01000039.1"/>
</dbReference>
<sequence>MTGRNDTHAAPDRGSTPGGLAALEAAAREAGRRGAPPVERWNPDYCGDLDIRIAADGSWHYLGTPIGRQRLVRLFASVLRRDEDGRTYLVTPVEKIGITVDDAPFLAVEMAVEGEGKAQSVSFRTNVDDVVTVSADHPLRFVAEPGTGGIKPYVLVRGRLEALVTRALLYDLAELAVEAEGHGGPGIWSEGAFFPMRGAVA</sequence>
<dbReference type="eggNOG" id="COG3816">
    <property type="taxonomic scope" value="Bacteria"/>
</dbReference>
<dbReference type="InterPro" id="IPR048341">
    <property type="entry name" value="DUF1285_N"/>
</dbReference>
<dbReference type="OrthoDB" id="3078366at2"/>
<proteinExistence type="predicted"/>
<dbReference type="Gene3D" id="3.10.540.10">
    <property type="entry name" value="duf1285 like domain"/>
    <property type="match status" value="1"/>
</dbReference>